<gene>
    <name evidence="1" type="ORF">PCOR1329_LOCUS79984</name>
</gene>
<dbReference type="EMBL" id="CAUYUJ010021285">
    <property type="protein sequence ID" value="CAK0903776.1"/>
    <property type="molecule type" value="Genomic_DNA"/>
</dbReference>
<name>A0ABN9XUP9_9DINO</name>
<evidence type="ECO:0000313" key="1">
    <source>
        <dbReference type="EMBL" id="CAK0903776.1"/>
    </source>
</evidence>
<organism evidence="1 2">
    <name type="scientific">Prorocentrum cordatum</name>
    <dbReference type="NCBI Taxonomy" id="2364126"/>
    <lineage>
        <taxon>Eukaryota</taxon>
        <taxon>Sar</taxon>
        <taxon>Alveolata</taxon>
        <taxon>Dinophyceae</taxon>
        <taxon>Prorocentrales</taxon>
        <taxon>Prorocentraceae</taxon>
        <taxon>Prorocentrum</taxon>
    </lineage>
</organism>
<feature type="non-terminal residue" evidence="1">
    <location>
        <position position="1"/>
    </location>
</feature>
<dbReference type="Proteomes" id="UP001189429">
    <property type="component" value="Unassembled WGS sequence"/>
</dbReference>
<keyword evidence="2" id="KW-1185">Reference proteome</keyword>
<proteinExistence type="predicted"/>
<evidence type="ECO:0000313" key="2">
    <source>
        <dbReference type="Proteomes" id="UP001189429"/>
    </source>
</evidence>
<reference evidence="1" key="1">
    <citation type="submission" date="2023-10" db="EMBL/GenBank/DDBJ databases">
        <authorList>
            <person name="Chen Y."/>
            <person name="Shah S."/>
            <person name="Dougan E. K."/>
            <person name="Thang M."/>
            <person name="Chan C."/>
        </authorList>
    </citation>
    <scope>NUCLEOTIDE SEQUENCE [LARGE SCALE GENOMIC DNA]</scope>
</reference>
<protein>
    <submittedName>
        <fullName evidence="1">Uncharacterized protein</fullName>
    </submittedName>
</protein>
<sequence length="374" mass="42006">KPCAAQRVVIDFRMRAAARHSLAVRAGRRGAPAEALRCAALPAWLGRRGGRKPQGWGLLESRGRRCAANAAAGAEGKRRWDITPDRWVQFKYEQEDLDRFAGERDAFRGEPRLSPDGVIGLVEDVEMDWTTVLQGAISCTRVGDLYTMRFQDLCMDRFAENPELMEYFGIPAPEDKEIVYVPHDTSVPQEGAYLELRMQAYWLALHVWLLHSKQHAVQEGEGLFGSALCALITRRLFEFQWDRIRLLLYYRKVPAMSITNELQDIQEFVFGLCVALDDIFREEGALGPGGTAGALGLGDAALPDGCLGLAPRLKYALWSNVYSGLTPHSAVPLHELTVYLLRQRMLMEALPRGTFFMGHFRWADFPPREQPAAG</sequence>
<comment type="caution">
    <text evidence="1">The sequence shown here is derived from an EMBL/GenBank/DDBJ whole genome shotgun (WGS) entry which is preliminary data.</text>
</comment>
<accession>A0ABN9XUP9</accession>